<dbReference type="PROSITE" id="PS00137">
    <property type="entry name" value="SUBTILASE_HIS"/>
    <property type="match status" value="1"/>
</dbReference>
<sequence length="447" mass="44919">MPRRPTPALTALLAALALGAAATPAQAAGDPLLAEQWALSTPTATGAAEAWTQSRGDGVVVAILDSGVQLDHPDLAANLWSNPGEVAGNGIDDDRNGYVDDVHGANIISPGASAGDDEGHGTHVAGIVAAPGSNGVGGSGIAPAARIMSVKVLDANRVGNSSLLARGIRYAVGEGARILNISLNGDGTSPDLDDALRYASDNGATVVTSAGNNSRNLDLTPSYPASSTLPAVLSVTATEQSGSLLSIANRGLNSVDIAAPGATILSTARGSSYELRRGTSMAAPFVAGSLALLSAARPDLSQSALRDALLASAPRSGLLAGLLGSGSLDVGAAMHRVLPGSMWRATAAAGPADAAAAAAKVKVLAKARIRAGRAATVRWRASGDAGVTRWRVLLDGRAVATVAKGERSMLRKRVSRTGKHRWKVVGVDAAGATVASAAKSFRVVRTS</sequence>
<dbReference type="InterPro" id="IPR036852">
    <property type="entry name" value="Peptidase_S8/S53_dom_sf"/>
</dbReference>
<feature type="active site" description="Charge relay system" evidence="5">
    <location>
        <position position="280"/>
    </location>
</feature>
<proteinExistence type="inferred from homology"/>
<dbReference type="PROSITE" id="PS00138">
    <property type="entry name" value="SUBTILASE_SER"/>
    <property type="match status" value="1"/>
</dbReference>
<feature type="domain" description="Peptidase S8/S53" evidence="8">
    <location>
        <begin position="56"/>
        <end position="315"/>
    </location>
</feature>
<evidence type="ECO:0000256" key="7">
    <source>
        <dbReference type="SAM" id="SignalP"/>
    </source>
</evidence>
<dbReference type="InterPro" id="IPR013783">
    <property type="entry name" value="Ig-like_fold"/>
</dbReference>
<dbReference type="InterPro" id="IPR023828">
    <property type="entry name" value="Peptidase_S8_Ser-AS"/>
</dbReference>
<evidence type="ECO:0000256" key="3">
    <source>
        <dbReference type="ARBA" id="ARBA00022801"/>
    </source>
</evidence>
<name>A0A6J4SQJ8_9ACTN</name>
<evidence type="ECO:0000256" key="5">
    <source>
        <dbReference type="PROSITE-ProRule" id="PRU01240"/>
    </source>
</evidence>
<dbReference type="Gene3D" id="2.60.40.10">
    <property type="entry name" value="Immunoglobulins"/>
    <property type="match status" value="1"/>
</dbReference>
<protein>
    <recommendedName>
        <fullName evidence="8">Peptidase S8/S53 domain-containing protein</fullName>
    </recommendedName>
</protein>
<dbReference type="InterPro" id="IPR023827">
    <property type="entry name" value="Peptidase_S8_Asp-AS"/>
</dbReference>
<feature type="chain" id="PRO_5027002539" description="Peptidase S8/S53 domain-containing protein" evidence="7">
    <location>
        <begin position="28"/>
        <end position="447"/>
    </location>
</feature>
<evidence type="ECO:0000256" key="1">
    <source>
        <dbReference type="ARBA" id="ARBA00011073"/>
    </source>
</evidence>
<feature type="active site" description="Charge relay system" evidence="5">
    <location>
        <position position="120"/>
    </location>
</feature>
<evidence type="ECO:0000256" key="2">
    <source>
        <dbReference type="ARBA" id="ARBA00022670"/>
    </source>
</evidence>
<dbReference type="PROSITE" id="PS00136">
    <property type="entry name" value="SUBTILASE_ASP"/>
    <property type="match status" value="1"/>
</dbReference>
<dbReference type="PRINTS" id="PR00723">
    <property type="entry name" value="SUBTILISIN"/>
</dbReference>
<reference evidence="9" key="1">
    <citation type="submission" date="2020-02" db="EMBL/GenBank/DDBJ databases">
        <authorList>
            <person name="Meier V. D."/>
        </authorList>
    </citation>
    <scope>NUCLEOTIDE SEQUENCE</scope>
    <source>
        <strain evidence="9">AVDCRST_MAG67</strain>
    </source>
</reference>
<dbReference type="AlphaFoldDB" id="A0A6J4SQJ8"/>
<feature type="signal peptide" evidence="7">
    <location>
        <begin position="1"/>
        <end position="27"/>
    </location>
</feature>
<dbReference type="PANTHER" id="PTHR43399:SF4">
    <property type="entry name" value="CELL WALL-ASSOCIATED PROTEASE"/>
    <property type="match status" value="1"/>
</dbReference>
<dbReference type="GO" id="GO:0006508">
    <property type="term" value="P:proteolysis"/>
    <property type="evidence" value="ECO:0007669"/>
    <property type="project" value="UniProtKB-KW"/>
</dbReference>
<feature type="active site" description="Charge relay system" evidence="5">
    <location>
        <position position="65"/>
    </location>
</feature>
<dbReference type="PANTHER" id="PTHR43399">
    <property type="entry name" value="SUBTILISIN-RELATED"/>
    <property type="match status" value="1"/>
</dbReference>
<keyword evidence="7" id="KW-0732">Signal</keyword>
<gene>
    <name evidence="9" type="ORF">AVDCRST_MAG67-1927</name>
</gene>
<evidence type="ECO:0000256" key="6">
    <source>
        <dbReference type="RuleBase" id="RU003355"/>
    </source>
</evidence>
<dbReference type="GO" id="GO:0004252">
    <property type="term" value="F:serine-type endopeptidase activity"/>
    <property type="evidence" value="ECO:0007669"/>
    <property type="project" value="UniProtKB-UniRule"/>
</dbReference>
<evidence type="ECO:0000259" key="8">
    <source>
        <dbReference type="Pfam" id="PF00082"/>
    </source>
</evidence>
<dbReference type="GO" id="GO:0005975">
    <property type="term" value="P:carbohydrate metabolic process"/>
    <property type="evidence" value="ECO:0007669"/>
    <property type="project" value="UniProtKB-ARBA"/>
</dbReference>
<dbReference type="CDD" id="cd07473">
    <property type="entry name" value="Peptidases_S8_Subtilisin_like"/>
    <property type="match status" value="1"/>
</dbReference>
<dbReference type="Gene3D" id="3.40.50.200">
    <property type="entry name" value="Peptidase S8/S53 domain"/>
    <property type="match status" value="1"/>
</dbReference>
<evidence type="ECO:0000313" key="9">
    <source>
        <dbReference type="EMBL" id="CAA9501634.1"/>
    </source>
</evidence>
<dbReference type="InterPro" id="IPR051048">
    <property type="entry name" value="Peptidase_S8/S53_subtilisin"/>
</dbReference>
<comment type="similarity">
    <text evidence="1 5 6">Belongs to the peptidase S8 family.</text>
</comment>
<evidence type="ECO:0000256" key="4">
    <source>
        <dbReference type="ARBA" id="ARBA00022825"/>
    </source>
</evidence>
<accession>A0A6J4SQJ8</accession>
<dbReference type="InterPro" id="IPR000209">
    <property type="entry name" value="Peptidase_S8/S53_dom"/>
</dbReference>
<dbReference type="InterPro" id="IPR034204">
    <property type="entry name" value="PfSUB1-like_cat_dom"/>
</dbReference>
<keyword evidence="2 5" id="KW-0645">Protease</keyword>
<dbReference type="InterPro" id="IPR022398">
    <property type="entry name" value="Peptidase_S8_His-AS"/>
</dbReference>
<dbReference type="EMBL" id="CADCVQ010000082">
    <property type="protein sequence ID" value="CAA9501634.1"/>
    <property type="molecule type" value="Genomic_DNA"/>
</dbReference>
<organism evidence="9">
    <name type="scientific">uncultured Solirubrobacteraceae bacterium</name>
    <dbReference type="NCBI Taxonomy" id="1162706"/>
    <lineage>
        <taxon>Bacteria</taxon>
        <taxon>Bacillati</taxon>
        <taxon>Actinomycetota</taxon>
        <taxon>Thermoleophilia</taxon>
        <taxon>Solirubrobacterales</taxon>
        <taxon>Solirubrobacteraceae</taxon>
        <taxon>environmental samples</taxon>
    </lineage>
</organism>
<keyword evidence="3 5" id="KW-0378">Hydrolase</keyword>
<keyword evidence="4 5" id="KW-0720">Serine protease</keyword>
<dbReference type="Pfam" id="PF00082">
    <property type="entry name" value="Peptidase_S8"/>
    <property type="match status" value="1"/>
</dbReference>
<dbReference type="InterPro" id="IPR015500">
    <property type="entry name" value="Peptidase_S8_subtilisin-rel"/>
</dbReference>
<dbReference type="SUPFAM" id="SSF52743">
    <property type="entry name" value="Subtilisin-like"/>
    <property type="match status" value="1"/>
</dbReference>
<dbReference type="PROSITE" id="PS51892">
    <property type="entry name" value="SUBTILASE"/>
    <property type="match status" value="1"/>
</dbReference>